<dbReference type="Proteomes" id="UP000297241">
    <property type="component" value="Unassembled WGS sequence"/>
</dbReference>
<dbReference type="InterPro" id="IPR001387">
    <property type="entry name" value="Cro/C1-type_HTH"/>
</dbReference>
<organism evidence="3 4">
    <name type="scientific">Leptospira dzoumogneensis</name>
    <dbReference type="NCBI Taxonomy" id="2484904"/>
    <lineage>
        <taxon>Bacteria</taxon>
        <taxon>Pseudomonadati</taxon>
        <taxon>Spirochaetota</taxon>
        <taxon>Spirochaetia</taxon>
        <taxon>Leptospirales</taxon>
        <taxon>Leptospiraceae</taxon>
        <taxon>Leptospira</taxon>
    </lineage>
</organism>
<keyword evidence="1" id="KW-0238">DNA-binding</keyword>
<dbReference type="OrthoDB" id="331878at2"/>
<dbReference type="AlphaFoldDB" id="A0A4Z1APZ9"/>
<dbReference type="PANTHER" id="PTHR46797:SF1">
    <property type="entry name" value="METHYLPHOSPHONATE SYNTHASE"/>
    <property type="match status" value="1"/>
</dbReference>
<dbReference type="Gene3D" id="1.10.260.40">
    <property type="entry name" value="lambda repressor-like DNA-binding domains"/>
    <property type="match status" value="1"/>
</dbReference>
<dbReference type="RefSeq" id="WP_135758095.1">
    <property type="nucleotide sequence ID" value="NZ_RQHS01000021.1"/>
</dbReference>
<keyword evidence="4" id="KW-1185">Reference proteome</keyword>
<evidence type="ECO:0000313" key="3">
    <source>
        <dbReference type="EMBL" id="TGM96693.1"/>
    </source>
</evidence>
<evidence type="ECO:0000313" key="4">
    <source>
        <dbReference type="Proteomes" id="UP000297241"/>
    </source>
</evidence>
<dbReference type="SUPFAM" id="SSF47413">
    <property type="entry name" value="lambda repressor-like DNA-binding domains"/>
    <property type="match status" value="1"/>
</dbReference>
<dbReference type="InterPro" id="IPR010982">
    <property type="entry name" value="Lambda_DNA-bd_dom_sf"/>
</dbReference>
<dbReference type="SMART" id="SM00530">
    <property type="entry name" value="HTH_XRE"/>
    <property type="match status" value="1"/>
</dbReference>
<dbReference type="GO" id="GO:0003700">
    <property type="term" value="F:DNA-binding transcription factor activity"/>
    <property type="evidence" value="ECO:0007669"/>
    <property type="project" value="TreeGrafter"/>
</dbReference>
<accession>A0A4Z1APZ9</accession>
<dbReference type="GO" id="GO:0003677">
    <property type="term" value="F:DNA binding"/>
    <property type="evidence" value="ECO:0007669"/>
    <property type="project" value="UniProtKB-KW"/>
</dbReference>
<feature type="domain" description="HTH cro/C1-type" evidence="2">
    <location>
        <begin position="14"/>
        <end position="67"/>
    </location>
</feature>
<protein>
    <submittedName>
        <fullName evidence="3">XRE family transcriptional regulator</fullName>
    </submittedName>
</protein>
<evidence type="ECO:0000259" key="2">
    <source>
        <dbReference type="PROSITE" id="PS50943"/>
    </source>
</evidence>
<dbReference type="GO" id="GO:0005829">
    <property type="term" value="C:cytosol"/>
    <property type="evidence" value="ECO:0007669"/>
    <property type="project" value="TreeGrafter"/>
</dbReference>
<dbReference type="PANTHER" id="PTHR46797">
    <property type="entry name" value="HTH-TYPE TRANSCRIPTIONAL REGULATOR"/>
    <property type="match status" value="1"/>
</dbReference>
<gene>
    <name evidence="3" type="ORF">EHR06_16955</name>
</gene>
<reference evidence="3" key="1">
    <citation type="journal article" date="2019" name="PLoS Negl. Trop. Dis.">
        <title>Revisiting the worldwide diversity of Leptospira species in the environment.</title>
        <authorList>
            <person name="Vincent A.T."/>
            <person name="Schiettekatte O."/>
            <person name="Bourhy P."/>
            <person name="Veyrier F.J."/>
            <person name="Picardeau M."/>
        </authorList>
    </citation>
    <scope>NUCLEOTIDE SEQUENCE [LARGE SCALE GENOMIC DNA]</scope>
    <source>
        <strain evidence="3">201601113</strain>
    </source>
</reference>
<dbReference type="InterPro" id="IPR050807">
    <property type="entry name" value="TransReg_Diox_bact_type"/>
</dbReference>
<name>A0A4Z1APZ9_9LEPT</name>
<dbReference type="Pfam" id="PF01381">
    <property type="entry name" value="HTH_3"/>
    <property type="match status" value="1"/>
</dbReference>
<evidence type="ECO:0000256" key="1">
    <source>
        <dbReference type="ARBA" id="ARBA00023125"/>
    </source>
</evidence>
<sequence length="81" mass="9284">MDYESFQKNVSKRIKQLRLDKKLSQEELTGLDMGVRVYQRIESGDGSPSLHSLYKIAKALGVHPKELLNIPMPEERSKKAK</sequence>
<dbReference type="EMBL" id="RQHS01000021">
    <property type="protein sequence ID" value="TGM96693.1"/>
    <property type="molecule type" value="Genomic_DNA"/>
</dbReference>
<comment type="caution">
    <text evidence="3">The sequence shown here is derived from an EMBL/GenBank/DDBJ whole genome shotgun (WGS) entry which is preliminary data.</text>
</comment>
<dbReference type="CDD" id="cd00093">
    <property type="entry name" value="HTH_XRE"/>
    <property type="match status" value="1"/>
</dbReference>
<dbReference type="PROSITE" id="PS50943">
    <property type="entry name" value="HTH_CROC1"/>
    <property type="match status" value="1"/>
</dbReference>
<proteinExistence type="predicted"/>